<accession>A0AAN6SF89</accession>
<evidence type="ECO:0000313" key="3">
    <source>
        <dbReference type="Proteomes" id="UP001303222"/>
    </source>
</evidence>
<feature type="transmembrane region" description="Helical" evidence="1">
    <location>
        <begin position="72"/>
        <end position="93"/>
    </location>
</feature>
<keyword evidence="3" id="KW-1185">Reference proteome</keyword>
<protein>
    <submittedName>
        <fullName evidence="2">Uncharacterized protein</fullName>
    </submittedName>
</protein>
<comment type="caution">
    <text evidence="2">The sequence shown here is derived from an EMBL/GenBank/DDBJ whole genome shotgun (WGS) entry which is preliminary data.</text>
</comment>
<keyword evidence="1" id="KW-1133">Transmembrane helix</keyword>
<gene>
    <name evidence="2" type="ORF">QBC32DRAFT_4430</name>
</gene>
<dbReference type="AlphaFoldDB" id="A0AAN6SF89"/>
<dbReference type="Proteomes" id="UP001303222">
    <property type="component" value="Unassembled WGS sequence"/>
</dbReference>
<name>A0AAN6SF89_9PEZI</name>
<keyword evidence="1" id="KW-0472">Membrane</keyword>
<dbReference type="EMBL" id="MU859160">
    <property type="protein sequence ID" value="KAK3951003.1"/>
    <property type="molecule type" value="Genomic_DNA"/>
</dbReference>
<evidence type="ECO:0000256" key="1">
    <source>
        <dbReference type="SAM" id="Phobius"/>
    </source>
</evidence>
<proteinExistence type="predicted"/>
<keyword evidence="1" id="KW-0812">Transmembrane</keyword>
<organism evidence="2 3">
    <name type="scientific">Pseudoneurospora amorphoporcata</name>
    <dbReference type="NCBI Taxonomy" id="241081"/>
    <lineage>
        <taxon>Eukaryota</taxon>
        <taxon>Fungi</taxon>
        <taxon>Dikarya</taxon>
        <taxon>Ascomycota</taxon>
        <taxon>Pezizomycotina</taxon>
        <taxon>Sordariomycetes</taxon>
        <taxon>Sordariomycetidae</taxon>
        <taxon>Sordariales</taxon>
        <taxon>Sordariaceae</taxon>
        <taxon>Pseudoneurospora</taxon>
    </lineage>
</organism>
<evidence type="ECO:0000313" key="2">
    <source>
        <dbReference type="EMBL" id="KAK3951003.1"/>
    </source>
</evidence>
<sequence length="142" mass="16344">MFHGEGYRLDEMEMLGGWMNWTGLGTTRTDGRTDGWMNGLWRAASLCFCEFYQGGKEQERGTGPKRTRLHELLLIFFLLLVLDIFCHGMFPYWHCERHQICLLHDFAQLASGSLCLVPTLHSSCLVIFLSFHEHASHVGCYV</sequence>
<reference evidence="2" key="1">
    <citation type="journal article" date="2023" name="Mol. Phylogenet. Evol.">
        <title>Genome-scale phylogeny and comparative genomics of the fungal order Sordariales.</title>
        <authorList>
            <person name="Hensen N."/>
            <person name="Bonometti L."/>
            <person name="Westerberg I."/>
            <person name="Brannstrom I.O."/>
            <person name="Guillou S."/>
            <person name="Cros-Aarteil S."/>
            <person name="Calhoun S."/>
            <person name="Haridas S."/>
            <person name="Kuo A."/>
            <person name="Mondo S."/>
            <person name="Pangilinan J."/>
            <person name="Riley R."/>
            <person name="LaButti K."/>
            <person name="Andreopoulos B."/>
            <person name="Lipzen A."/>
            <person name="Chen C."/>
            <person name="Yan M."/>
            <person name="Daum C."/>
            <person name="Ng V."/>
            <person name="Clum A."/>
            <person name="Steindorff A."/>
            <person name="Ohm R.A."/>
            <person name="Martin F."/>
            <person name="Silar P."/>
            <person name="Natvig D.O."/>
            <person name="Lalanne C."/>
            <person name="Gautier V."/>
            <person name="Ament-Velasquez S.L."/>
            <person name="Kruys A."/>
            <person name="Hutchinson M.I."/>
            <person name="Powell A.J."/>
            <person name="Barry K."/>
            <person name="Miller A.N."/>
            <person name="Grigoriev I.V."/>
            <person name="Debuchy R."/>
            <person name="Gladieux P."/>
            <person name="Hiltunen Thoren M."/>
            <person name="Johannesson H."/>
        </authorList>
    </citation>
    <scope>NUCLEOTIDE SEQUENCE</scope>
    <source>
        <strain evidence="2">CBS 626.80</strain>
    </source>
</reference>
<reference evidence="2" key="2">
    <citation type="submission" date="2023-06" db="EMBL/GenBank/DDBJ databases">
        <authorList>
            <consortium name="Lawrence Berkeley National Laboratory"/>
            <person name="Mondo S.J."/>
            <person name="Hensen N."/>
            <person name="Bonometti L."/>
            <person name="Westerberg I."/>
            <person name="Brannstrom I.O."/>
            <person name="Guillou S."/>
            <person name="Cros-Aarteil S."/>
            <person name="Calhoun S."/>
            <person name="Haridas S."/>
            <person name="Kuo A."/>
            <person name="Pangilinan J."/>
            <person name="Riley R."/>
            <person name="Labutti K."/>
            <person name="Andreopoulos B."/>
            <person name="Lipzen A."/>
            <person name="Chen C."/>
            <person name="Yanf M."/>
            <person name="Daum C."/>
            <person name="Ng V."/>
            <person name="Clum A."/>
            <person name="Steindorff A."/>
            <person name="Ohm R."/>
            <person name="Martin F."/>
            <person name="Silar P."/>
            <person name="Natvig D."/>
            <person name="Lalanne C."/>
            <person name="Gautier V."/>
            <person name="Ament-Velasquez S.L."/>
            <person name="Kruys A."/>
            <person name="Hutchinson M.I."/>
            <person name="Powell A.J."/>
            <person name="Barry K."/>
            <person name="Miller A.N."/>
            <person name="Grigoriev I.V."/>
            <person name="Debuchy R."/>
            <person name="Gladieux P."/>
            <person name="Thoren M.H."/>
            <person name="Johannesson H."/>
        </authorList>
    </citation>
    <scope>NUCLEOTIDE SEQUENCE</scope>
    <source>
        <strain evidence="2">CBS 626.80</strain>
    </source>
</reference>